<feature type="compositionally biased region" description="Low complexity" evidence="1">
    <location>
        <begin position="70"/>
        <end position="80"/>
    </location>
</feature>
<name>A0A0G4LD91_VERLO</name>
<dbReference type="AlphaFoldDB" id="A0A0G4LD91"/>
<evidence type="ECO:0000313" key="2">
    <source>
        <dbReference type="EMBL" id="CRK19695.1"/>
    </source>
</evidence>
<evidence type="ECO:0000313" key="3">
    <source>
        <dbReference type="Proteomes" id="UP000045706"/>
    </source>
</evidence>
<organism evidence="2 3">
    <name type="scientific">Verticillium longisporum</name>
    <name type="common">Verticillium dahliae var. longisporum</name>
    <dbReference type="NCBI Taxonomy" id="100787"/>
    <lineage>
        <taxon>Eukaryota</taxon>
        <taxon>Fungi</taxon>
        <taxon>Dikarya</taxon>
        <taxon>Ascomycota</taxon>
        <taxon>Pezizomycotina</taxon>
        <taxon>Sordariomycetes</taxon>
        <taxon>Hypocreomycetidae</taxon>
        <taxon>Glomerellales</taxon>
        <taxon>Plectosphaerellaceae</taxon>
        <taxon>Verticillium</taxon>
    </lineage>
</organism>
<proteinExistence type="predicted"/>
<gene>
    <name evidence="2" type="ORF">BN1723_011968</name>
</gene>
<evidence type="ECO:0000256" key="1">
    <source>
        <dbReference type="SAM" id="MobiDB-lite"/>
    </source>
</evidence>
<sequence length="371" mass="37508">MHAHVADVAAAVEQLGAQLVALLPRLGHVHLDVVGGDEVVLLAVEVQAAGVLGLKGVVVGDAQGKGAGGLAADAPAGQDGNQALEPELGGYTSSGSPATGPPFGLPTERFEAVSAKPNNTASVSYGNLGFSNGSDVWSVNLALAANVSLAGATQAGDDVGEDPVTQLTILSLERAKGAKLNTKDVSVAIFTGFAANATSDSDDIDGCDFLSDECRRAIEKTASDDESGPRLQDVCSRWLSNTRSTTRFGLGSNNLDDGEPFNAFATRPTEAGTNETSAMYEYALTKIWAVILHTTKAGSTNESTSSLTGLRCLRAGTIEEESGESGGNDGNGNDSEAGGDGDGEGDGSAAGMVKASVSAVILAFAAAMIMA</sequence>
<accession>A0A0G4LD91</accession>
<feature type="region of interest" description="Disordered" evidence="1">
    <location>
        <begin position="68"/>
        <end position="101"/>
    </location>
</feature>
<reference evidence="3" key="1">
    <citation type="submission" date="2015-05" db="EMBL/GenBank/DDBJ databases">
        <authorList>
            <person name="Fogelqvist Johan"/>
        </authorList>
    </citation>
    <scope>NUCLEOTIDE SEQUENCE [LARGE SCALE GENOMIC DNA]</scope>
</reference>
<dbReference type="Proteomes" id="UP000045706">
    <property type="component" value="Unassembled WGS sequence"/>
</dbReference>
<feature type="region of interest" description="Disordered" evidence="1">
    <location>
        <begin position="319"/>
        <end position="349"/>
    </location>
</feature>
<dbReference type="EMBL" id="CVQI01010335">
    <property type="protein sequence ID" value="CRK19695.1"/>
    <property type="molecule type" value="Genomic_DNA"/>
</dbReference>
<protein>
    <submittedName>
        <fullName evidence="2">Uncharacterized protein</fullName>
    </submittedName>
</protein>